<accession>A0A1I5H1C1</accession>
<dbReference type="Proteomes" id="UP000199614">
    <property type="component" value="Unassembled WGS sequence"/>
</dbReference>
<evidence type="ECO:0000313" key="2">
    <source>
        <dbReference type="Proteomes" id="UP000199614"/>
    </source>
</evidence>
<keyword evidence="2" id="KW-1185">Reference proteome</keyword>
<name>A0A1I5H1C1_PSUAM</name>
<reference evidence="1 2" key="1">
    <citation type="submission" date="2016-10" db="EMBL/GenBank/DDBJ databases">
        <authorList>
            <person name="de Groot N.N."/>
        </authorList>
    </citation>
    <scope>NUCLEOTIDE SEQUENCE [LARGE SCALE GENOMIC DNA]</scope>
    <source>
        <strain evidence="1 2">CGMCC 4.1877</strain>
    </source>
</reference>
<protein>
    <submittedName>
        <fullName evidence="1">Uncharacterized protein</fullName>
    </submittedName>
</protein>
<gene>
    <name evidence="1" type="ORF">SAMN05216207_10555</name>
</gene>
<dbReference type="EMBL" id="FOUY01000055">
    <property type="protein sequence ID" value="SFO42025.1"/>
    <property type="molecule type" value="Genomic_DNA"/>
</dbReference>
<sequence>MIDEQGRMERIPYELCVLKALREAIRRREIWVVGANPWRNPEHDLPADFEDNRDVHYAAALRAPLDGAAFVADLKARLDAALTGFDSALADGTTGGVRITTGHGDGWIAAPAMDKAPEPANLAPLKAEVARRWG</sequence>
<evidence type="ECO:0000313" key="1">
    <source>
        <dbReference type="EMBL" id="SFO42025.1"/>
    </source>
</evidence>
<dbReference type="STRING" id="260086.SAMN05216207_10555"/>
<proteinExistence type="predicted"/>
<organism evidence="1 2">
    <name type="scientific">Pseudonocardia ammonioxydans</name>
    <dbReference type="NCBI Taxonomy" id="260086"/>
    <lineage>
        <taxon>Bacteria</taxon>
        <taxon>Bacillati</taxon>
        <taxon>Actinomycetota</taxon>
        <taxon>Actinomycetes</taxon>
        <taxon>Pseudonocardiales</taxon>
        <taxon>Pseudonocardiaceae</taxon>
        <taxon>Pseudonocardia</taxon>
    </lineage>
</organism>
<dbReference type="AlphaFoldDB" id="A0A1I5H1C1"/>